<accession>A0A9X4QZJ8</accession>
<dbReference type="EMBL" id="JAMBQA010000005">
    <property type="protein sequence ID" value="MDG0846688.1"/>
    <property type="molecule type" value="Genomic_DNA"/>
</dbReference>
<sequence>MEKLSLKQKQYITEIADIHESELAKQNEDYSKSRLSVGLREEMINHGLKYNTDLVWLETQKEELIGFIWARYLKDYNKVIIEMLYVNEAFRKQGIATRFKNEVEAWARAVGAFKIESTVDSHNVQMQQLNRNMDYQISKVIMTKNLRVNNEDNREK</sequence>
<dbReference type="KEGG" id="seqo:SE1039_05020"/>
<feature type="domain" description="N-acetyltransferase" evidence="1">
    <location>
        <begin position="13"/>
        <end position="147"/>
    </location>
</feature>
<dbReference type="CDD" id="cd04301">
    <property type="entry name" value="NAT_SF"/>
    <property type="match status" value="1"/>
</dbReference>
<protein>
    <submittedName>
        <fullName evidence="2">GNAT family N-acetyltransferase</fullName>
    </submittedName>
</protein>
<dbReference type="GO" id="GO:0016747">
    <property type="term" value="F:acyltransferase activity, transferring groups other than amino-acyl groups"/>
    <property type="evidence" value="ECO:0007669"/>
    <property type="project" value="InterPro"/>
</dbReference>
<name>A0A9X4QZJ8_9STAP</name>
<evidence type="ECO:0000313" key="3">
    <source>
        <dbReference type="Proteomes" id="UP001152422"/>
    </source>
</evidence>
<gene>
    <name evidence="2" type="ORF">M4L89_10685</name>
</gene>
<evidence type="ECO:0000259" key="1">
    <source>
        <dbReference type="PROSITE" id="PS51186"/>
    </source>
</evidence>
<dbReference type="SUPFAM" id="SSF55729">
    <property type="entry name" value="Acyl-CoA N-acyltransferases (Nat)"/>
    <property type="match status" value="1"/>
</dbReference>
<dbReference type="AlphaFoldDB" id="A0A9X4QZJ8"/>
<dbReference type="Pfam" id="PF00583">
    <property type="entry name" value="Acetyltransf_1"/>
    <property type="match status" value="1"/>
</dbReference>
<keyword evidence="3" id="KW-1185">Reference proteome</keyword>
<comment type="caution">
    <text evidence="2">The sequence shown here is derived from an EMBL/GenBank/DDBJ whole genome shotgun (WGS) entry which is preliminary data.</text>
</comment>
<dbReference type="InterPro" id="IPR016181">
    <property type="entry name" value="Acyl_CoA_acyltransferase"/>
</dbReference>
<reference evidence="2" key="1">
    <citation type="submission" date="2022-05" db="EMBL/GenBank/DDBJ databases">
        <title>Comparative genomics of Staphylococcus equorum isolates.</title>
        <authorList>
            <person name="Luelf R.H."/>
        </authorList>
    </citation>
    <scope>NUCLEOTIDE SEQUENCE</scope>
    <source>
        <strain evidence="2">TMW 2.2497</strain>
    </source>
</reference>
<organism evidence="2 3">
    <name type="scientific">Staphylococcus equorum</name>
    <dbReference type="NCBI Taxonomy" id="246432"/>
    <lineage>
        <taxon>Bacteria</taxon>
        <taxon>Bacillati</taxon>
        <taxon>Bacillota</taxon>
        <taxon>Bacilli</taxon>
        <taxon>Bacillales</taxon>
        <taxon>Staphylococcaceae</taxon>
        <taxon>Staphylococcus</taxon>
    </lineage>
</organism>
<dbReference type="PROSITE" id="PS51186">
    <property type="entry name" value="GNAT"/>
    <property type="match status" value="1"/>
</dbReference>
<dbReference type="InterPro" id="IPR000182">
    <property type="entry name" value="GNAT_dom"/>
</dbReference>
<evidence type="ECO:0000313" key="2">
    <source>
        <dbReference type="EMBL" id="MDG0846688.1"/>
    </source>
</evidence>
<dbReference type="Gene3D" id="3.40.630.30">
    <property type="match status" value="1"/>
</dbReference>
<dbReference type="RefSeq" id="WP_002508356.1">
    <property type="nucleotide sequence ID" value="NZ_CP013114.1"/>
</dbReference>
<proteinExistence type="predicted"/>
<dbReference type="Proteomes" id="UP001152422">
    <property type="component" value="Unassembled WGS sequence"/>
</dbReference>